<evidence type="ECO:0000313" key="4">
    <source>
        <dbReference type="EMBL" id="PIG79180.1"/>
    </source>
</evidence>
<name>A0A2G7FEZ6_9EURO</name>
<proteinExistence type="predicted"/>
<dbReference type="AlphaFoldDB" id="A0A2G7FEZ6"/>
<dbReference type="Proteomes" id="UP000231358">
    <property type="component" value="Unassembled WGS sequence"/>
</dbReference>
<reference evidence="4 5" key="1">
    <citation type="submission" date="2017-05" db="EMBL/GenBank/DDBJ databases">
        <title>Genome sequence for an aflatoxigenic pathogen of Argentinian peanut, Aspergillus arachidicola.</title>
        <authorList>
            <person name="Moore G."/>
            <person name="Beltz S.B."/>
            <person name="Mack B.M."/>
        </authorList>
    </citation>
    <scope>NUCLEOTIDE SEQUENCE [LARGE SCALE GENOMIC DNA]</scope>
    <source>
        <strain evidence="4 5">CBS 117610</strain>
    </source>
</reference>
<keyword evidence="5" id="KW-1185">Reference proteome</keyword>
<evidence type="ECO:0000313" key="5">
    <source>
        <dbReference type="Proteomes" id="UP000231358"/>
    </source>
</evidence>
<feature type="domain" description="Aldehyde dehydrogenase" evidence="2">
    <location>
        <begin position="18"/>
        <end position="95"/>
    </location>
</feature>
<dbReference type="InterPro" id="IPR015590">
    <property type="entry name" value="Aldehyde_DH_dom"/>
</dbReference>
<evidence type="ECO:0000259" key="2">
    <source>
        <dbReference type="Pfam" id="PF00171"/>
    </source>
</evidence>
<organism evidence="4 5">
    <name type="scientific">Aspergillus arachidicola</name>
    <dbReference type="NCBI Taxonomy" id="656916"/>
    <lineage>
        <taxon>Eukaryota</taxon>
        <taxon>Fungi</taxon>
        <taxon>Dikarya</taxon>
        <taxon>Ascomycota</taxon>
        <taxon>Pezizomycotina</taxon>
        <taxon>Eurotiomycetes</taxon>
        <taxon>Eurotiomycetidae</taxon>
        <taxon>Eurotiales</taxon>
        <taxon>Aspergillaceae</taxon>
        <taxon>Aspergillus</taxon>
        <taxon>Aspergillus subgen. Circumdati</taxon>
    </lineage>
</organism>
<dbReference type="PANTHER" id="PTHR43353">
    <property type="entry name" value="SUCCINATE-SEMIALDEHYDE DEHYDROGENASE, MITOCHONDRIAL"/>
    <property type="match status" value="1"/>
</dbReference>
<keyword evidence="1" id="KW-0560">Oxidoreductase</keyword>
<reference evidence="3" key="2">
    <citation type="submission" date="2019-04" db="EMBL/GenBank/DDBJ databases">
        <title>Friends and foes A comparative genomics study of 23 Aspergillus species from section Flavi.</title>
        <authorList>
            <consortium name="DOE Joint Genome Institute"/>
            <person name="Kjaerbolling I."/>
            <person name="Vesth T."/>
            <person name="Frisvad J.C."/>
            <person name="Nybo J.L."/>
            <person name="Theobald S."/>
            <person name="Kildgaard S."/>
            <person name="Isbrandt T."/>
            <person name="Kuo A."/>
            <person name="Sato A."/>
            <person name="Lyhne E.K."/>
            <person name="Kogle M.E."/>
            <person name="Wiebenga A."/>
            <person name="Kun R.S."/>
            <person name="Lubbers R.J."/>
            <person name="Makela M.R."/>
            <person name="Barry K."/>
            <person name="Chovatia M."/>
            <person name="Clum A."/>
            <person name="Daum C."/>
            <person name="Haridas S."/>
            <person name="He G."/>
            <person name="LaButti K."/>
            <person name="Lipzen A."/>
            <person name="Mondo S."/>
            <person name="Riley R."/>
            <person name="Salamov A."/>
            <person name="Simmons B.A."/>
            <person name="Magnuson J.K."/>
            <person name="Henrissat B."/>
            <person name="Mortensen U.H."/>
            <person name="Larsen T.O."/>
            <person name="Devries R.P."/>
            <person name="Grigoriev I.V."/>
            <person name="Machida M."/>
            <person name="Baker S.E."/>
            <person name="Andersen M.R."/>
        </authorList>
    </citation>
    <scope>NUCLEOTIDE SEQUENCE</scope>
    <source>
        <strain evidence="3">CBS 117612</strain>
    </source>
</reference>
<dbReference type="GO" id="GO:0004777">
    <property type="term" value="F:succinate-semialdehyde dehydrogenase (NAD+) activity"/>
    <property type="evidence" value="ECO:0007669"/>
    <property type="project" value="TreeGrafter"/>
</dbReference>
<dbReference type="STRING" id="656916.A0A2G7FEZ6"/>
<dbReference type="InterPro" id="IPR050740">
    <property type="entry name" value="Aldehyde_DH_Superfamily"/>
</dbReference>
<dbReference type="OrthoDB" id="4507105at2759"/>
<dbReference type="InterPro" id="IPR016161">
    <property type="entry name" value="Ald_DH/histidinol_DH"/>
</dbReference>
<sequence>MGGIIFFIGYKSYVTSAGHLGENYAQPTVLADMTHDMRLASEETFRPVAALSAFDEEEVIREANMCESIRRLFRVAEALEVGIVGANTGIISNVAAPEVTLYLVIPVDLLLTKSNRFGGVKESGFGREGCKYGIDEVHPCLDHYNWRPGVIIVENLSSYYNFGLKGE</sequence>
<gene>
    <name evidence="4" type="ORF">AARAC_011535</name>
    <name evidence="3" type="ORF">BDV24DRAFT_165962</name>
</gene>
<dbReference type="PANTHER" id="PTHR43353:SF5">
    <property type="entry name" value="SUCCINATE-SEMIALDEHYDE DEHYDROGENASE, MITOCHONDRIAL"/>
    <property type="match status" value="1"/>
</dbReference>
<dbReference type="EMBL" id="ML737163">
    <property type="protein sequence ID" value="KAE8338829.1"/>
    <property type="molecule type" value="Genomic_DNA"/>
</dbReference>
<dbReference type="GO" id="GO:0005737">
    <property type="term" value="C:cytoplasm"/>
    <property type="evidence" value="ECO:0007669"/>
    <property type="project" value="TreeGrafter"/>
</dbReference>
<evidence type="ECO:0000256" key="1">
    <source>
        <dbReference type="ARBA" id="ARBA00023002"/>
    </source>
</evidence>
<dbReference type="InterPro" id="IPR016163">
    <property type="entry name" value="Ald_DH_C"/>
</dbReference>
<dbReference type="GO" id="GO:0009450">
    <property type="term" value="P:gamma-aminobutyric acid catabolic process"/>
    <property type="evidence" value="ECO:0007669"/>
    <property type="project" value="TreeGrafter"/>
</dbReference>
<dbReference type="EMBL" id="NEXV01000705">
    <property type="protein sequence ID" value="PIG79180.1"/>
    <property type="molecule type" value="Genomic_DNA"/>
</dbReference>
<accession>A0A2G7FEZ6</accession>
<evidence type="ECO:0000313" key="3">
    <source>
        <dbReference type="EMBL" id="KAE8338829.1"/>
    </source>
</evidence>
<dbReference type="Gene3D" id="3.40.309.10">
    <property type="entry name" value="Aldehyde Dehydrogenase, Chain A, domain 2"/>
    <property type="match status" value="1"/>
</dbReference>
<dbReference type="SUPFAM" id="SSF53720">
    <property type="entry name" value="ALDH-like"/>
    <property type="match status" value="1"/>
</dbReference>
<protein>
    <recommendedName>
        <fullName evidence="2">Aldehyde dehydrogenase domain-containing protein</fullName>
    </recommendedName>
</protein>
<dbReference type="Pfam" id="PF00171">
    <property type="entry name" value="Aldedh"/>
    <property type="match status" value="1"/>
</dbReference>
<dbReference type="Proteomes" id="UP000325558">
    <property type="component" value="Unassembled WGS sequence"/>
</dbReference>